<comment type="pathway">
    <text evidence="2">Protein modification; protein ubiquitination.</text>
</comment>
<dbReference type="PANTHER" id="PTHR13123:SF7">
    <property type="entry name" value="LD30288P"/>
    <property type="match status" value="1"/>
</dbReference>
<dbReference type="FunCoup" id="R7UF48">
    <property type="interactions" value="471"/>
</dbReference>
<dbReference type="OrthoDB" id="9991467at2759"/>
<dbReference type="Proteomes" id="UP000014760">
    <property type="component" value="Unassembled WGS sequence"/>
</dbReference>
<reference evidence="6 8" key="2">
    <citation type="journal article" date="2013" name="Nature">
        <title>Insights into bilaterian evolution from three spiralian genomes.</title>
        <authorList>
            <person name="Simakov O."/>
            <person name="Marletaz F."/>
            <person name="Cho S.J."/>
            <person name="Edsinger-Gonzales E."/>
            <person name="Havlak P."/>
            <person name="Hellsten U."/>
            <person name="Kuo D.H."/>
            <person name="Larsson T."/>
            <person name="Lv J."/>
            <person name="Arendt D."/>
            <person name="Savage R."/>
            <person name="Osoegawa K."/>
            <person name="de Jong P."/>
            <person name="Grimwood J."/>
            <person name="Chapman J.A."/>
            <person name="Shapiro H."/>
            <person name="Aerts A."/>
            <person name="Otillar R.P."/>
            <person name="Terry A.Y."/>
            <person name="Boore J.L."/>
            <person name="Grigoriev I.V."/>
            <person name="Lindberg D.R."/>
            <person name="Seaver E.C."/>
            <person name="Weisblat D.A."/>
            <person name="Putnam N.H."/>
            <person name="Rokhsar D.S."/>
        </authorList>
    </citation>
    <scope>NUCLEOTIDE SEQUENCE</scope>
    <source>
        <strain evidence="6 8">I ESC-2004</strain>
    </source>
</reference>
<dbReference type="InterPro" id="IPR036047">
    <property type="entry name" value="F-box-like_dom_sf"/>
</dbReference>
<dbReference type="GO" id="GO:0019005">
    <property type="term" value="C:SCF ubiquitin ligase complex"/>
    <property type="evidence" value="ECO:0007669"/>
    <property type="project" value="TreeGrafter"/>
</dbReference>
<evidence type="ECO:0000256" key="1">
    <source>
        <dbReference type="ARBA" id="ARBA00004123"/>
    </source>
</evidence>
<dbReference type="Pfam" id="PF12937">
    <property type="entry name" value="F-box-like"/>
    <property type="match status" value="1"/>
</dbReference>
<evidence type="ECO:0000256" key="4">
    <source>
        <dbReference type="ARBA" id="ARBA00023242"/>
    </source>
</evidence>
<dbReference type="UniPathway" id="UPA00143"/>
<accession>R7UF48</accession>
<dbReference type="AlphaFoldDB" id="R7UF48"/>
<reference evidence="8" key="1">
    <citation type="submission" date="2012-12" db="EMBL/GenBank/DDBJ databases">
        <authorList>
            <person name="Hellsten U."/>
            <person name="Grimwood J."/>
            <person name="Chapman J.A."/>
            <person name="Shapiro H."/>
            <person name="Aerts A."/>
            <person name="Otillar R.P."/>
            <person name="Terry A.Y."/>
            <person name="Boore J.L."/>
            <person name="Simakov O."/>
            <person name="Marletaz F."/>
            <person name="Cho S.-J."/>
            <person name="Edsinger-Gonzales E."/>
            <person name="Havlak P."/>
            <person name="Kuo D.-H."/>
            <person name="Larsson T."/>
            <person name="Lv J."/>
            <person name="Arendt D."/>
            <person name="Savage R."/>
            <person name="Osoegawa K."/>
            <person name="de Jong P."/>
            <person name="Lindberg D.R."/>
            <person name="Seaver E.C."/>
            <person name="Weisblat D.A."/>
            <person name="Putnam N.H."/>
            <person name="Grigoriev I.V."/>
            <person name="Rokhsar D.S."/>
        </authorList>
    </citation>
    <scope>NUCLEOTIDE SEQUENCE</scope>
    <source>
        <strain evidence="8">I ESC-2004</strain>
    </source>
</reference>
<dbReference type="STRING" id="283909.R7UF48"/>
<evidence type="ECO:0000313" key="7">
    <source>
        <dbReference type="EnsemblMetazoa" id="CapteP225834"/>
    </source>
</evidence>
<dbReference type="HOGENOM" id="CLU_065667_0_0_1"/>
<dbReference type="SMART" id="SM00256">
    <property type="entry name" value="FBOX"/>
    <property type="match status" value="1"/>
</dbReference>
<evidence type="ECO:0000256" key="3">
    <source>
        <dbReference type="ARBA" id="ARBA00022786"/>
    </source>
</evidence>
<dbReference type="EnsemblMetazoa" id="CapteT225834">
    <property type="protein sequence ID" value="CapteP225834"/>
    <property type="gene ID" value="CapteG225834"/>
</dbReference>
<sequence>MQELGDWAHWRASGLVWEKTEEGWRRVQGPMDTQPEGLVVVIESTSITQVLDKLDFMGAVKDIRRFRYVCNFLEMLIREKFPQLSGMAQKKVMLLLEAILDQAIESEIDLHLVCSMVRVTQQSLMDGIYRHMGGKRLWSQHFERVHRMQQYLQNFELTERQDDGLTLTDLPDDVLREILLRLPDHTDLLSMSEVDKRLQEVSNDEEIWKELTLFHFGECMNASHILKANKDGWKSSYKILSSQFTPRVEYPEQLCICSHCNAMFWELHGHPCLESKAQSEEAPQEFTLSPKDMVLRFS</sequence>
<keyword evidence="8" id="KW-1185">Reference proteome</keyword>
<keyword evidence="4" id="KW-0539">Nucleus</keyword>
<name>R7UF48_CAPTE</name>
<dbReference type="GO" id="GO:0005634">
    <property type="term" value="C:nucleus"/>
    <property type="evidence" value="ECO:0007669"/>
    <property type="project" value="UniProtKB-SubCell"/>
</dbReference>
<dbReference type="EMBL" id="AMQN01001406">
    <property type="status" value="NOT_ANNOTATED_CDS"/>
    <property type="molecule type" value="Genomic_DNA"/>
</dbReference>
<keyword evidence="3" id="KW-0833">Ubl conjugation pathway</keyword>
<dbReference type="PANTHER" id="PTHR13123">
    <property type="entry name" value="LD30288P"/>
    <property type="match status" value="1"/>
</dbReference>
<dbReference type="InterPro" id="IPR040394">
    <property type="entry name" value="FBX25/32"/>
</dbReference>
<protein>
    <recommendedName>
        <fullName evidence="5">F-box domain-containing protein</fullName>
    </recommendedName>
</protein>
<organism evidence="6">
    <name type="scientific">Capitella teleta</name>
    <name type="common">Polychaete worm</name>
    <dbReference type="NCBI Taxonomy" id="283909"/>
    <lineage>
        <taxon>Eukaryota</taxon>
        <taxon>Metazoa</taxon>
        <taxon>Spiralia</taxon>
        <taxon>Lophotrochozoa</taxon>
        <taxon>Annelida</taxon>
        <taxon>Polychaeta</taxon>
        <taxon>Sedentaria</taxon>
        <taxon>Scolecida</taxon>
        <taxon>Capitellidae</taxon>
        <taxon>Capitella</taxon>
    </lineage>
</organism>
<dbReference type="PROSITE" id="PS50181">
    <property type="entry name" value="FBOX"/>
    <property type="match status" value="1"/>
</dbReference>
<reference evidence="7" key="3">
    <citation type="submission" date="2015-06" db="UniProtKB">
        <authorList>
            <consortium name="EnsemblMetazoa"/>
        </authorList>
    </citation>
    <scope>IDENTIFICATION</scope>
</reference>
<dbReference type="GO" id="GO:0005737">
    <property type="term" value="C:cytoplasm"/>
    <property type="evidence" value="ECO:0007669"/>
    <property type="project" value="TreeGrafter"/>
</dbReference>
<feature type="domain" description="F-box" evidence="5">
    <location>
        <begin position="164"/>
        <end position="211"/>
    </location>
</feature>
<proteinExistence type="predicted"/>
<evidence type="ECO:0000259" key="5">
    <source>
        <dbReference type="PROSITE" id="PS50181"/>
    </source>
</evidence>
<dbReference type="Gene3D" id="1.20.1280.50">
    <property type="match status" value="1"/>
</dbReference>
<dbReference type="SUPFAM" id="SSF81383">
    <property type="entry name" value="F-box domain"/>
    <property type="match status" value="1"/>
</dbReference>
<gene>
    <name evidence="6" type="ORF">CAPTEDRAFT_225834</name>
</gene>
<comment type="subcellular location">
    <subcellularLocation>
        <location evidence="1">Nucleus</location>
    </subcellularLocation>
</comment>
<evidence type="ECO:0000313" key="8">
    <source>
        <dbReference type="Proteomes" id="UP000014760"/>
    </source>
</evidence>
<dbReference type="EMBL" id="KB302197">
    <property type="protein sequence ID" value="ELU04599.1"/>
    <property type="molecule type" value="Genomic_DNA"/>
</dbReference>
<evidence type="ECO:0000256" key="2">
    <source>
        <dbReference type="ARBA" id="ARBA00004906"/>
    </source>
</evidence>
<dbReference type="InterPro" id="IPR001810">
    <property type="entry name" value="F-box_dom"/>
</dbReference>
<dbReference type="OMA" id="NENDRDW"/>
<dbReference type="GO" id="GO:0016567">
    <property type="term" value="P:protein ubiquitination"/>
    <property type="evidence" value="ECO:0007669"/>
    <property type="project" value="UniProtKB-UniPathway"/>
</dbReference>
<evidence type="ECO:0000313" key="6">
    <source>
        <dbReference type="EMBL" id="ELU04599.1"/>
    </source>
</evidence>